<dbReference type="Pfam" id="PF07554">
    <property type="entry name" value="FIVAR"/>
    <property type="match status" value="2"/>
</dbReference>
<name>A0ABW9U6X9_9BACL</name>
<dbReference type="SUPFAM" id="SSF49785">
    <property type="entry name" value="Galactose-binding domain-like"/>
    <property type="match status" value="6"/>
</dbReference>
<dbReference type="Pfam" id="PF22124">
    <property type="entry name" value="Glyco_hydro_95_cat"/>
    <property type="match status" value="1"/>
</dbReference>
<dbReference type="InterPro" id="IPR008965">
    <property type="entry name" value="CBM2/CBM3_carb-bd_dom_sf"/>
</dbReference>
<dbReference type="SUPFAM" id="SSF49303">
    <property type="entry name" value="beta-Galactosidase/glucuronidase domain"/>
    <property type="match status" value="1"/>
</dbReference>
<dbReference type="InterPro" id="IPR008928">
    <property type="entry name" value="6-hairpin_glycosidase_sf"/>
</dbReference>
<dbReference type="CDD" id="cd08547">
    <property type="entry name" value="Type_II_cohesin"/>
    <property type="match status" value="1"/>
</dbReference>
<dbReference type="Gene3D" id="1.20.1270.90">
    <property type="entry name" value="AF1782-like"/>
    <property type="match status" value="2"/>
</dbReference>
<dbReference type="SUPFAM" id="SSF50370">
    <property type="entry name" value="Ricin B-like lectins"/>
    <property type="match status" value="1"/>
</dbReference>
<dbReference type="InterPro" id="IPR040605">
    <property type="entry name" value="Glyco_hydro2_dom5"/>
</dbReference>
<feature type="chain" id="PRO_5047071626" description="Probable pectate lyase C" evidence="11">
    <location>
        <begin position="36"/>
        <end position="3656"/>
    </location>
</feature>
<gene>
    <name evidence="14" type="ORF">GON05_02800</name>
</gene>
<dbReference type="Pfam" id="PF00404">
    <property type="entry name" value="Dockerin_1"/>
    <property type="match status" value="1"/>
</dbReference>
<dbReference type="Gene3D" id="2.80.10.50">
    <property type="match status" value="1"/>
</dbReference>
<evidence type="ECO:0000256" key="5">
    <source>
        <dbReference type="ARBA" id="ARBA00012800"/>
    </source>
</evidence>
<dbReference type="InterPro" id="IPR018247">
    <property type="entry name" value="EF_Hand_1_Ca_BS"/>
</dbReference>
<dbReference type="Gene3D" id="2.60.120.260">
    <property type="entry name" value="Galactose-binding domain-like"/>
    <property type="match status" value="7"/>
</dbReference>
<dbReference type="SMART" id="SM00710">
    <property type="entry name" value="PbH1"/>
    <property type="match status" value="9"/>
</dbReference>
<evidence type="ECO:0000256" key="1">
    <source>
        <dbReference type="ARBA" id="ARBA00001255"/>
    </source>
</evidence>
<evidence type="ECO:0000256" key="2">
    <source>
        <dbReference type="ARBA" id="ARBA00001271"/>
    </source>
</evidence>
<accession>A0ABW9U6X9</accession>
<dbReference type="InterPro" id="IPR036439">
    <property type="entry name" value="Dockerin_dom_sf"/>
</dbReference>
<keyword evidence="15" id="KW-1185">Reference proteome</keyword>
<evidence type="ECO:0000313" key="15">
    <source>
        <dbReference type="Proteomes" id="UP000467637"/>
    </source>
</evidence>
<dbReference type="InterPro" id="IPR017853">
    <property type="entry name" value="GH"/>
</dbReference>
<dbReference type="InterPro" id="IPR056441">
    <property type="entry name" value="Beta-barrel_GLAA-B_II"/>
</dbReference>
<evidence type="ECO:0000256" key="6">
    <source>
        <dbReference type="ARBA" id="ARBA00016512"/>
    </source>
</evidence>
<dbReference type="InterPro" id="IPR032311">
    <property type="entry name" value="DUF4982"/>
</dbReference>
<evidence type="ECO:0000256" key="8">
    <source>
        <dbReference type="ARBA" id="ARBA00022801"/>
    </source>
</evidence>
<dbReference type="SUPFAM" id="SSF63446">
    <property type="entry name" value="Type I dockerin domain"/>
    <property type="match status" value="1"/>
</dbReference>
<evidence type="ECO:0000313" key="14">
    <source>
        <dbReference type="EMBL" id="MVQ33570.1"/>
    </source>
</evidence>
<dbReference type="Pfam" id="PF00703">
    <property type="entry name" value="Glyco_hydro_2"/>
    <property type="match status" value="1"/>
</dbReference>
<organism evidence="14 15">
    <name type="scientific">Paenibacillus anseongense</name>
    <dbReference type="NCBI Taxonomy" id="2682845"/>
    <lineage>
        <taxon>Bacteria</taxon>
        <taxon>Bacillati</taxon>
        <taxon>Bacillota</taxon>
        <taxon>Bacilli</taxon>
        <taxon>Bacillales</taxon>
        <taxon>Paenibacillaceae</taxon>
        <taxon>Paenibacillus</taxon>
    </lineage>
</organism>
<dbReference type="InterPro" id="IPR011050">
    <property type="entry name" value="Pectin_lyase_fold/virulence"/>
</dbReference>
<feature type="domain" description="F5/8 type C" evidence="12">
    <location>
        <begin position="2714"/>
        <end position="2853"/>
    </location>
</feature>
<dbReference type="Pfam" id="PF18565">
    <property type="entry name" value="Glyco_hydro2_C5"/>
    <property type="match status" value="1"/>
</dbReference>
<dbReference type="Pfam" id="PF02837">
    <property type="entry name" value="Glyco_hydro_2_N"/>
    <property type="match status" value="1"/>
</dbReference>
<dbReference type="PRINTS" id="PR00132">
    <property type="entry name" value="GLHYDRLASE2"/>
</dbReference>
<dbReference type="InterPro" id="IPR006103">
    <property type="entry name" value="Glyco_hydro_2_cat"/>
</dbReference>
<dbReference type="SUPFAM" id="SSF48208">
    <property type="entry name" value="Six-hairpin glycosidases"/>
    <property type="match status" value="1"/>
</dbReference>
<dbReference type="SUPFAM" id="SSF51126">
    <property type="entry name" value="Pectin lyase-like"/>
    <property type="match status" value="1"/>
</dbReference>
<dbReference type="PANTHER" id="PTHR31084:SF19">
    <property type="entry name" value="GLYCOSYL HYDROLASE FAMILY 95 N-TERMINAL DOMAIN-CONTAINING PROTEIN"/>
    <property type="match status" value="1"/>
</dbReference>
<dbReference type="Gene3D" id="2.160.20.10">
    <property type="entry name" value="Single-stranded right-handed beta-helix, Pectin lyase-like"/>
    <property type="match status" value="1"/>
</dbReference>
<keyword evidence="9" id="KW-0326">Glycosidase</keyword>
<evidence type="ECO:0000259" key="13">
    <source>
        <dbReference type="PROSITE" id="PS51766"/>
    </source>
</evidence>
<dbReference type="EC" id="3.2.1.n1" evidence="5"/>
<comment type="similarity">
    <text evidence="3">Belongs to the glycosyl hydrolase 2 family.</text>
</comment>
<feature type="domain" description="Dockerin" evidence="13">
    <location>
        <begin position="3594"/>
        <end position="3656"/>
    </location>
</feature>
<evidence type="ECO:0000256" key="7">
    <source>
        <dbReference type="ARBA" id="ARBA00022737"/>
    </source>
</evidence>
<dbReference type="InterPro" id="IPR006104">
    <property type="entry name" value="Glyco_hydro_2_N"/>
</dbReference>
<dbReference type="InterPro" id="IPR049053">
    <property type="entry name" value="AFCA-like_C"/>
</dbReference>
<sequence length="3656" mass="394620">MSLFKRKSIAKKITVSLLSAGLLLPTSLPVPLAEAAAPTLTGSSTAPDHKLSLWYRQPAADWESEALPIGNGFMGGMVFGGVEQERIQLNEKTLWSGGPGSTYVYNWPSSEAGGSASTPYTYGNREDASVSHLESVRAKLRAGDVNGAHSEANAYLTGLNAGLGSYQTFGDLYLDFAAVSSTEAANYRRELDIEDAVSRVKYTLDGVEYTREYFISYPDKVMVTRLTANQPGKLSLDVRPTSSQGGTVTANGNNIQIRGNVADNNLLYEGNFRVLNQGGTLTPGNGKIAVANADSLTILSTLGTNYANSYPAYRGEDPHDTEIAVLDAAESKSYDALLTNHKQDYKSLFDRVKLDLGEAKPTVPTDELLAAYAGTKSKALEVLFYQYGRYLLISSSRAGSLPANLQGVWNNSNKAPWSSDYHFNINLQMNYWPAMVSNLSETMTPLIDYIESLRVPGRVSSEKYFGINGAWSVGVAQNPFGYTSPGWDFDWGWSPSSNAFIANNMWESYKFSGDVNLLRDRVYPILKETAEFWTQFLVEDGDGTLVSTPCYSPEHGTISTGCAYDQQLAYDLFTNYLEASATLGVDTTYRTEVQNKLNKLSPIQIGRYGQIQEWKQDIDDPNDQHRHLSQLVALFPGKQINKSTPALLNAAKVTLEHRGDGSTGWSKANKINMWARAQDGTHAHTILEGQLMESTLKNLFDTHAPFQIDGNFGATSGISEMLLQSHMDNIDILPALPASWPKGSYADLVARGGFEVGADWKDARAISITIKSNKGNRAVVSYPSIAGAIVTNQAGENVTYTTDNSNQISFDTQAGNTYKLSAIPFIERNPLDQQTFNLTVQHSQLRMDVNGGSSADGAKIIQWSAGTGLNQQWQFVKTSPGYYKIISKSSLKALAVQDASTADGAGIIQASYTDDATYNDEWSVVDAGDGYYQLKNRLSGKVIEIPGSSATGGVQFVQQTAGAGSNQKFQFSFDRTVNDNATGAGSDQFVYSSGWGYASSESGAYSRDNHYSNTTDAYALLRFTGSKVQLFGAKNNNQGIAAISIDDGPETLVDTYASSRSDQQLLFDSDSLANQEHVLRIRVTGQKNAGANNTFLSIDRADIQSRIVKEEGAGDDFTQSTEMINGVNHTVITLNYTGDDAGDAVRAAIDAAKAAPKPVILDFPAGTYHFKAGTATNAQYYISNTSTSEQTPGAMRKVGLLFKDINDLTIRGNGSTLLFHGVMTPMVFDHATNVKINGINVDFNRPVVSEMTVTEVGNNYMKASIHPDSWYAIQNNQLSWLGEENWSQNGTQNVRATQEYDPATKQTWRVANPLDNVTNAQDLGNRVVQFNYASKPNATVGHTFQLRDTARREQGTLIYRSKDMTWTDVNFYAAPGLGIISQYSENLTLDRLNFAPKAGSGRTNASMADFLQVSGSKGNIQVTNSHFAGAHDDAINVHGTHLQIVQIPASNQVKVQFMHNESWGFDAFAIGDTIEYINKSTLLSKQSSVVTGVTRVDDTQIILTLDKPVPAAVTANEFVVENASWTPNVTIANSTFETIPTRGILMTTRGAIRIENNTFGGMPMSAILIADDANSWYESGMVKDVVIRNNTFTNVGNAVISVEPSTSLSNPDRTVHSNIVVDGNQFIQTSGDSKIAAKSVNGFTFTNNTAVQGGLEINLDASKAITIADNSFNSGAAAKKINMDHMYANEGSINANQGFVITRTNSLTPLDPNEIPQSEMTAVSTSQHSGNEAGNAIDGDPSTIWHSEWDPMANLPQSITLDLGNTYAISKLKYLPRQEAQMNGNITAYEVSTSVDGTSFTPAASGTWNDDSTEKSIAFAPVTGRYVKLTATAGHGGFASAAEIHVSKEANVVVSKQELIALIANMQSKHDNAVEGSDNGQYPVGSKQTLQAAIDLAQQVVDNSSADQQQVDGAVTSLTNALQTFEASVIHSGQGQYVPEATNRQELNFNTGWLFHRGDVSGAEAASFDDTSWEGVNVPHSVRLEPKVNGGDNQSYQGIGWYRRHFPLDSSYAGKKLFVEFEAAMTNAEVWVNGTYLGIHHGGYTPFTIDITNAVHLDGTPNVIAVKLDNRDDPQTPPGKPQKDLDFAYFGGLYRDVKLHVTDNLHVTDAVFANKVADGGIFVTYPSVSAAQATVQVNTNIINENAVAKNATVKTTIVDSNNQVVATMESGAQQIGAGSDYTFIQSTTIANPKLWHPDHPNLYTVYTAVSDGNGFVDSYKTRIGIRTIQFTPDQGFLINGEKLMLNGANRHQEYLYVGNALPNSGQYRDAKQIREVGFNNVRTGHYPQDPSFLDAADELGLTIIEPTPGWQYFGDSVFQERSYQMIRDMVRRDRNHPSIIMWESSLNETYYSREYAENAHRVTHEEYPGDQTYTSAEYGFWGKEVYDVNYKELTSALKPLFTREWGDDWSESATSPTGYRSVRKVGETDMLNSLILRQKALNGDGGYDWAGLNANPRIAGNALWSFYDVNRGMDTDPSYSGIADIDRYPKFNYYFFQSQRDPNLMLHGVDSGPMVFIANYWTATSPRDVTVASNAEQVKLYLNDRLIATQNPDSGLTYVKHPTFTFNNVPWEPGTLRADGLMNGVVVASHSVSTPGQPHHLSVEFDTKGKGLVADGSDLVMAYVTVRDANNSIVPTNNISVSLSLSGPGGLIGNGDTRTFANPVAVEAGVAAALVKSTLTPGAIKLTATASGLLAGSAEITSTANQGIFVPGGSDGGEHWFEGGNIALNKSVTTSSEQSGNPGSNGNDGDEATRWLAANGNTNQWWTVDLGGTYNITGSEIVWASESSYYQYKIDVSEDNTNWTTVLDKTQNMTPTDKQRDALAANARYVRMTVTGVQTGGQAGFSEFKVFGVPPFQSEVQQYPALVNVALNKLATASSSISGHDASQANDGNGVTWWEASDSAPAWWQVDLGANYNLTGSKLLWGKDNIQYTYKVEVSTNGVTWSQVAGRRASGQDMNPDNFTATGIRYVRVSVDSLLGGTGTEKPAIKEMQVYSEPINVALNKLASADSYQNDNAAASGNDGNETSRWSAADGNVGHWWKVDLGASYDISGTRVKWEMKNKSYEYQIEVSNDNEHWSLVSQKTSTQQTQFDYFSANARYVRIQVTNLSSGVWAGFWEFDVYGAISIDTSLIPQSQMTAAATSEETVNKDNPASKAIDGNPSTIWHTAWDSAGNMPQAITLDLGGTYVISKLKYLPRQEVQMNGNITGYEISTSMDGVSFTPAVSGTWSDDSSEKIAEFAPVSSRYVKLTAIAGHGGYASAAEINVVKDSSDVPTTVTSISVSGAGGVNAIATKAGTLQMQATVLPAGANGQVTWSVREANGVTETTKAVITESGLLTAQQDGSVKVVATATDGSGVQGFGYVVISGQSSVPTDVPQATLTGPAVVQAGAAFTAQFSLNNVTASVYSVVYSADITVAYDANAIEFISVDPLVSGFTEVQMHTDVPGQVRIIAVSPSDTGVVTTNGDLFKFNWIAKPSSSSTTTNMVLTKVAVEGALGQKVDASLANLTVSVSAVTTDKTMLQTVIEMAQSAHDHAVEGTQAGQYAVGSKAVLLTAIQTATAIDSDPAATQQQLDQAALTLNQALQAFSGQLITVYARGDVNGDNVIDIGDLGKAAVHYGKTSASSDWNEAKSADINQDGKINIVDIVGIAKLILQ</sequence>
<comment type="catalytic activity">
    <reaction evidence="1">
        <text>Hydrolysis of terminal, non-reducing alpha-D-galactose residues in alpha-D-galactosides, including galactose oligosaccharides, galactomannans and galactolipids.</text>
        <dbReference type="EC" id="3.2.1.22"/>
    </reaction>
</comment>
<dbReference type="Pfam" id="PF00754">
    <property type="entry name" value="F5_F8_type_C"/>
    <property type="match status" value="4"/>
</dbReference>
<evidence type="ECO:0000256" key="4">
    <source>
        <dbReference type="ARBA" id="ARBA00012755"/>
    </source>
</evidence>
<dbReference type="InterPro" id="IPR002105">
    <property type="entry name" value="Dockerin_1_rpt"/>
</dbReference>
<evidence type="ECO:0000259" key="12">
    <source>
        <dbReference type="PROSITE" id="PS50022"/>
    </source>
</evidence>
<dbReference type="Gene3D" id="2.60.40.10">
    <property type="entry name" value="Immunoglobulins"/>
    <property type="match status" value="3"/>
</dbReference>
<feature type="domain" description="F5/8 type C" evidence="12">
    <location>
        <begin position="2987"/>
        <end position="3104"/>
    </location>
</feature>
<dbReference type="Pfam" id="PF22633">
    <property type="entry name" value="F5_F8_type_C_2"/>
    <property type="match status" value="1"/>
</dbReference>
<dbReference type="EC" id="3.2.1.22" evidence="4"/>
<dbReference type="PANTHER" id="PTHR31084">
    <property type="entry name" value="ALPHA-L-FUCOSIDASE 2"/>
    <property type="match status" value="1"/>
</dbReference>
<dbReference type="Gene3D" id="1.50.10.10">
    <property type="match status" value="1"/>
</dbReference>
<keyword evidence="11" id="KW-0732">Signal</keyword>
<dbReference type="PROSITE" id="PS50022">
    <property type="entry name" value="FA58C_3"/>
    <property type="match status" value="5"/>
</dbReference>
<dbReference type="PROSITE" id="PS51766">
    <property type="entry name" value="DOCKERIN"/>
    <property type="match status" value="1"/>
</dbReference>
<comment type="caution">
    <text evidence="14">The sequence shown here is derived from an EMBL/GenBank/DDBJ whole genome shotgun (WGS) entry which is preliminary data.</text>
</comment>
<dbReference type="Gene3D" id="3.20.20.80">
    <property type="entry name" value="Glycosidases"/>
    <property type="match status" value="1"/>
</dbReference>
<feature type="domain" description="F5/8 type C" evidence="12">
    <location>
        <begin position="3121"/>
        <end position="3270"/>
    </location>
</feature>
<dbReference type="SUPFAM" id="SSF51445">
    <property type="entry name" value="(Trans)glycosidases"/>
    <property type="match status" value="1"/>
</dbReference>
<reference evidence="14 15" key="1">
    <citation type="submission" date="2019-12" db="EMBL/GenBank/DDBJ databases">
        <authorList>
            <person name="Huq M.A."/>
        </authorList>
    </citation>
    <scope>NUCLEOTIDE SEQUENCE [LARGE SCALE GENOMIC DNA]</scope>
    <source>
        <strain evidence="14 15">MAH-34</strain>
    </source>
</reference>
<dbReference type="CDD" id="cd14254">
    <property type="entry name" value="Dockerin_II"/>
    <property type="match status" value="1"/>
</dbReference>
<dbReference type="InterPro" id="IPR016134">
    <property type="entry name" value="Dockerin_dom"/>
</dbReference>
<dbReference type="InterPro" id="IPR027414">
    <property type="entry name" value="GH95_N_dom"/>
</dbReference>
<dbReference type="Proteomes" id="UP000467637">
    <property type="component" value="Unassembled WGS sequence"/>
</dbReference>
<comment type="catalytic activity">
    <reaction evidence="2">
        <text>Hydrolysis of terminal, non-reducing branched (1-&gt;3)-alpha-D-galactosidic residues, producing free D-galactose.</text>
        <dbReference type="EC" id="3.2.1.n1"/>
    </reaction>
</comment>
<keyword evidence="7" id="KW-0677">Repeat</keyword>
<dbReference type="RefSeq" id="WP_157317718.1">
    <property type="nucleotide sequence ID" value="NZ_WSEM01000004.1"/>
</dbReference>
<dbReference type="InterPro" id="IPR035992">
    <property type="entry name" value="Ricin_B-like_lectins"/>
</dbReference>
<dbReference type="InterPro" id="IPR000772">
    <property type="entry name" value="Ricin_B_lectin"/>
</dbReference>
<dbReference type="InterPro" id="IPR036156">
    <property type="entry name" value="Beta-gal/glucu_dom_sf"/>
</dbReference>
<protein>
    <recommendedName>
        <fullName evidence="6">Probable pectate lyase C</fullName>
        <ecNumber evidence="4">3.2.1.22</ecNumber>
        <ecNumber evidence="5">3.2.1.n1</ecNumber>
    </recommendedName>
</protein>
<dbReference type="Pfam" id="PF23764">
    <property type="entry name" value="Beta-barrel_GLAA-B_II"/>
    <property type="match status" value="1"/>
</dbReference>
<feature type="signal peptide" evidence="11">
    <location>
        <begin position="1"/>
        <end position="35"/>
    </location>
</feature>
<evidence type="ECO:0000256" key="10">
    <source>
        <dbReference type="SAM" id="MobiDB-lite"/>
    </source>
</evidence>
<evidence type="ECO:0000256" key="3">
    <source>
        <dbReference type="ARBA" id="ARBA00007401"/>
    </source>
</evidence>
<dbReference type="Pfam" id="PF14200">
    <property type="entry name" value="RicinB_lectin_2"/>
    <property type="match status" value="2"/>
</dbReference>
<dbReference type="InterPro" id="IPR008979">
    <property type="entry name" value="Galactose-bd-like_sf"/>
</dbReference>
<dbReference type="Pfam" id="PF14498">
    <property type="entry name" value="Glyco_hyd_65N_2"/>
    <property type="match status" value="1"/>
</dbReference>
<dbReference type="Gene3D" id="2.60.40.680">
    <property type="match status" value="1"/>
</dbReference>
<dbReference type="InterPro" id="IPR013783">
    <property type="entry name" value="Ig-like_fold"/>
</dbReference>
<dbReference type="SUPFAM" id="SSF49384">
    <property type="entry name" value="Carbohydrate-binding domain"/>
    <property type="match status" value="1"/>
</dbReference>
<dbReference type="PROSITE" id="PS50231">
    <property type="entry name" value="RICIN_B_LECTIN"/>
    <property type="match status" value="1"/>
</dbReference>
<dbReference type="InterPro" id="IPR000421">
    <property type="entry name" value="FA58C"/>
</dbReference>
<proteinExistence type="inferred from homology"/>
<keyword evidence="8" id="KW-0378">Hydrolase</keyword>
<dbReference type="InterPro" id="IPR054363">
    <property type="entry name" value="GH95_cat"/>
</dbReference>
<dbReference type="InterPro" id="IPR012341">
    <property type="entry name" value="6hp_glycosidase-like_sf"/>
</dbReference>
<dbReference type="Gene3D" id="1.10.1330.10">
    <property type="entry name" value="Dockerin domain"/>
    <property type="match status" value="1"/>
</dbReference>
<dbReference type="Gene3D" id="2.70.98.50">
    <property type="entry name" value="putative glycoside hydrolase family protein from bacillus halodurans"/>
    <property type="match status" value="1"/>
</dbReference>
<dbReference type="InterPro" id="IPR006626">
    <property type="entry name" value="PbH1"/>
</dbReference>
<evidence type="ECO:0000256" key="11">
    <source>
        <dbReference type="SAM" id="SignalP"/>
    </source>
</evidence>
<dbReference type="InterPro" id="IPR012334">
    <property type="entry name" value="Pectin_lyas_fold"/>
</dbReference>
<dbReference type="Pfam" id="PF02836">
    <property type="entry name" value="Glyco_hydro_2_C"/>
    <property type="match status" value="1"/>
</dbReference>
<dbReference type="Pfam" id="PF16355">
    <property type="entry name" value="DUF4982"/>
    <property type="match status" value="1"/>
</dbReference>
<dbReference type="EMBL" id="WSEM01000004">
    <property type="protein sequence ID" value="MVQ33570.1"/>
    <property type="molecule type" value="Genomic_DNA"/>
</dbReference>
<feature type="domain" description="F5/8 type C" evidence="12">
    <location>
        <begin position="2862"/>
        <end position="2973"/>
    </location>
</feature>
<evidence type="ECO:0000256" key="9">
    <source>
        <dbReference type="ARBA" id="ARBA00023295"/>
    </source>
</evidence>
<dbReference type="InterPro" id="IPR006102">
    <property type="entry name" value="Ig-like_GH2"/>
</dbReference>
<feature type="domain" description="F5/8 type C" evidence="12">
    <location>
        <begin position="1702"/>
        <end position="1849"/>
    </location>
</feature>
<dbReference type="PROSITE" id="PS00018">
    <property type="entry name" value="EF_HAND_1"/>
    <property type="match status" value="1"/>
</dbReference>
<feature type="region of interest" description="Disordered" evidence="10">
    <location>
        <begin position="2732"/>
        <end position="2753"/>
    </location>
</feature>
<dbReference type="InterPro" id="IPR006101">
    <property type="entry name" value="Glyco_hydro_2"/>
</dbReference>
<dbReference type="Pfam" id="PF21307">
    <property type="entry name" value="Glyco_hydro_95_C"/>
    <property type="match status" value="1"/>
</dbReference>